<feature type="compositionally biased region" description="Basic and acidic residues" evidence="5">
    <location>
        <begin position="386"/>
        <end position="413"/>
    </location>
</feature>
<feature type="compositionally biased region" description="Polar residues" evidence="5">
    <location>
        <begin position="548"/>
        <end position="558"/>
    </location>
</feature>
<organism evidence="7 8">
    <name type="scientific">Octopus sinensis</name>
    <name type="common">East Asian common octopus</name>
    <dbReference type="NCBI Taxonomy" id="2607531"/>
    <lineage>
        <taxon>Eukaryota</taxon>
        <taxon>Metazoa</taxon>
        <taxon>Spiralia</taxon>
        <taxon>Lophotrochozoa</taxon>
        <taxon>Mollusca</taxon>
        <taxon>Cephalopoda</taxon>
        <taxon>Coleoidea</taxon>
        <taxon>Octopodiformes</taxon>
        <taxon>Octopoda</taxon>
        <taxon>Incirrata</taxon>
        <taxon>Octopodidae</taxon>
        <taxon>Octopus</taxon>
    </lineage>
</organism>
<keyword evidence="4" id="KW-0175">Coiled coil</keyword>
<feature type="compositionally biased region" description="Polar residues" evidence="5">
    <location>
        <begin position="439"/>
        <end position="452"/>
    </location>
</feature>
<feature type="compositionally biased region" description="Gly residues" evidence="5">
    <location>
        <begin position="493"/>
        <end position="507"/>
    </location>
</feature>
<keyword evidence="7" id="KW-1185">Reference proteome</keyword>
<feature type="domain" description="RRM" evidence="6">
    <location>
        <begin position="112"/>
        <end position="184"/>
    </location>
</feature>
<dbReference type="PANTHER" id="PTHR23189">
    <property type="entry name" value="RNA RECOGNITION MOTIF-CONTAINING"/>
    <property type="match status" value="1"/>
</dbReference>
<dbReference type="PROSITE" id="PS50102">
    <property type="entry name" value="RRM"/>
    <property type="match status" value="2"/>
</dbReference>
<evidence type="ECO:0000256" key="1">
    <source>
        <dbReference type="ARBA" id="ARBA00022737"/>
    </source>
</evidence>
<dbReference type="InterPro" id="IPR012975">
    <property type="entry name" value="NOPS"/>
</dbReference>
<dbReference type="Pfam" id="PF00076">
    <property type="entry name" value="RRM_1"/>
    <property type="match status" value="2"/>
</dbReference>
<keyword evidence="2 3" id="KW-0694">RNA-binding</keyword>
<feature type="compositionally biased region" description="Basic and acidic residues" evidence="5">
    <location>
        <begin position="45"/>
        <end position="55"/>
    </location>
</feature>
<dbReference type="KEGG" id="osn:115225705"/>
<dbReference type="CDD" id="cd12332">
    <property type="entry name" value="RRM1_p54nrb_like"/>
    <property type="match status" value="1"/>
</dbReference>
<reference evidence="8" key="1">
    <citation type="submission" date="2025-08" db="UniProtKB">
        <authorList>
            <consortium name="RefSeq"/>
        </authorList>
    </citation>
    <scope>IDENTIFICATION</scope>
</reference>
<dbReference type="Pfam" id="PF08075">
    <property type="entry name" value="NOPS"/>
    <property type="match status" value="1"/>
</dbReference>
<protein>
    <submittedName>
        <fullName evidence="8">Non-POU domain-containing octamer-binding protein isoform X1</fullName>
    </submittedName>
</protein>
<dbReference type="CDD" id="cd12931">
    <property type="entry name" value="eNOPS_SF"/>
    <property type="match status" value="1"/>
</dbReference>
<feature type="compositionally biased region" description="Gly residues" evidence="5">
    <location>
        <begin position="514"/>
        <end position="523"/>
    </location>
</feature>
<evidence type="ECO:0000256" key="4">
    <source>
        <dbReference type="SAM" id="Coils"/>
    </source>
</evidence>
<dbReference type="Gene3D" id="6.10.250.1170">
    <property type="match status" value="1"/>
</dbReference>
<feature type="compositionally biased region" description="Gly residues" evidence="5">
    <location>
        <begin position="602"/>
        <end position="637"/>
    </location>
</feature>
<dbReference type="RefSeq" id="XP_029652489.1">
    <property type="nucleotide sequence ID" value="XM_029796629.2"/>
</dbReference>
<feature type="domain" description="RRM" evidence="6">
    <location>
        <begin position="186"/>
        <end position="267"/>
    </location>
</feature>
<feature type="region of interest" description="Disordered" evidence="5">
    <location>
        <begin position="1"/>
        <end position="90"/>
    </location>
</feature>
<dbReference type="FunFam" id="3.30.70.330:FF:000513">
    <property type="entry name" value="Splicing factor, proline-and glutamine-rich"/>
    <property type="match status" value="1"/>
</dbReference>
<dbReference type="InterPro" id="IPR000504">
    <property type="entry name" value="RRM_dom"/>
</dbReference>
<feature type="compositionally biased region" description="Gly residues" evidence="5">
    <location>
        <begin position="571"/>
        <end position="588"/>
    </location>
</feature>
<evidence type="ECO:0000256" key="2">
    <source>
        <dbReference type="ARBA" id="ARBA00022884"/>
    </source>
</evidence>
<dbReference type="CDD" id="cd12333">
    <property type="entry name" value="RRM2_p54nrb_like"/>
    <property type="match status" value="1"/>
</dbReference>
<feature type="compositionally biased region" description="Polar residues" evidence="5">
    <location>
        <begin position="525"/>
        <end position="536"/>
    </location>
</feature>
<dbReference type="FunFam" id="3.30.70.330:FF:000043">
    <property type="entry name" value="paraspeckle component 1 isoform X1"/>
    <property type="match status" value="1"/>
</dbReference>
<dbReference type="InterPro" id="IPR012677">
    <property type="entry name" value="Nucleotide-bd_a/b_plait_sf"/>
</dbReference>
<dbReference type="SUPFAM" id="SSF54928">
    <property type="entry name" value="RNA-binding domain, RBD"/>
    <property type="match status" value="1"/>
</dbReference>
<sequence>MAGGFNKGKQTDNNPGKNKPDSIKQEMMSPNSRGGGGGNTGSSNDKGKSSNERSLHSGSKSHQHHQQHQQQHNSQGGGGGNLQEGKGDVSGLSAASAAALSTRDEKKFTGRCRLFVGNLTPDITEDDFRKLFQPYGEISEVYVNASKGFGFIRLDYRHNAEAAKAALDGMQRKGRTLRVRYASLGSALKVKNLSQHVSNELLHQAFSQFGEVERAVVIVDDRGRPTGEGIVEFARKPGAQAAYKRITEGVFLLSSAPRPVTVEPLDQKDEEDGYPEKFINKTDAYKKDRESEPRFAPPGSFEYEFGLRWKELEELEKQQHEGVKKAMEESRLKLEDEMENAMFEQQAEMIRQDLLRQQEELRRLEEIRQQEQIRRRQELEMRYPNRRQDEERRRQEDDRRRTDLLLRSQEIRRRQMGQESMGRDRPGDMMGRQGGSPAMNDNQQRGRNTNTGAPPLPPPPPPPAAMGLDRPGQNQMTGGGSMSGGYNYSNQGPMGGQNMGGGPGGSGNTSNSNMGGGPTGGGMTANSMVKMNQSVPNRMRQSRYDQPGDNSFGGTDNYGSAGMGSSAASAMGGGGGPPISSGQMGGGPNGPPSLFNSNMGGNMPGAGNSGMRGGGGGGGGGGGSGGGSGGAGGGSSGSGNSADRGNMMDRRRENANREDYAEMKRMRRY</sequence>
<feature type="compositionally biased region" description="Low complexity" evidence="5">
    <location>
        <begin position="559"/>
        <end position="570"/>
    </location>
</feature>
<evidence type="ECO:0000313" key="7">
    <source>
        <dbReference type="Proteomes" id="UP000515154"/>
    </source>
</evidence>
<dbReference type="GO" id="GO:0003723">
    <property type="term" value="F:RNA binding"/>
    <property type="evidence" value="ECO:0007669"/>
    <property type="project" value="UniProtKB-UniRule"/>
</dbReference>
<dbReference type="SMART" id="SM00360">
    <property type="entry name" value="RRM"/>
    <property type="match status" value="2"/>
</dbReference>
<feature type="region of interest" description="Disordered" evidence="5">
    <location>
        <begin position="386"/>
        <end position="669"/>
    </location>
</feature>
<evidence type="ECO:0000256" key="5">
    <source>
        <dbReference type="SAM" id="MobiDB-lite"/>
    </source>
</evidence>
<proteinExistence type="predicted"/>
<gene>
    <name evidence="8" type="primary">LOC115225705</name>
</gene>
<feature type="coiled-coil region" evidence="4">
    <location>
        <begin position="317"/>
        <end position="374"/>
    </location>
</feature>
<dbReference type="Proteomes" id="UP000515154">
    <property type="component" value="Linkage group LG28"/>
</dbReference>
<dbReference type="InterPro" id="IPR035979">
    <property type="entry name" value="RBD_domain_sf"/>
</dbReference>
<dbReference type="AlphaFoldDB" id="A0A6P7TKN4"/>
<name>A0A6P7TKN4_9MOLL</name>
<evidence type="ECO:0000259" key="6">
    <source>
        <dbReference type="PROSITE" id="PS50102"/>
    </source>
</evidence>
<feature type="compositionally biased region" description="Pro residues" evidence="5">
    <location>
        <begin position="454"/>
        <end position="464"/>
    </location>
</feature>
<keyword evidence="1" id="KW-0677">Repeat</keyword>
<evidence type="ECO:0000256" key="3">
    <source>
        <dbReference type="PROSITE-ProRule" id="PRU00176"/>
    </source>
</evidence>
<accession>A0A6P7TKN4</accession>
<evidence type="ECO:0000313" key="8">
    <source>
        <dbReference type="RefSeq" id="XP_029652489.1"/>
    </source>
</evidence>
<dbReference type="Gene3D" id="3.30.70.330">
    <property type="match status" value="2"/>
</dbReference>
<dbReference type="GO" id="GO:0005634">
    <property type="term" value="C:nucleus"/>
    <property type="evidence" value="ECO:0007669"/>
    <property type="project" value="UniProtKB-ARBA"/>
</dbReference>
<feature type="compositionally biased region" description="Basic and acidic residues" evidence="5">
    <location>
        <begin position="646"/>
        <end position="669"/>
    </location>
</feature>